<dbReference type="Proteomes" id="UP000271098">
    <property type="component" value="Unassembled WGS sequence"/>
</dbReference>
<sequence>MSYGIESTRLILAVSIERFLVIKSPLRSRIYWKTRSKILLIGGIFLTTGILTFYHHFAYDCQIFYMCSGRQLAHACYSAAVEAHPTSWMDGTVVQNSFPKRLYIQISTISNAVMVVFMPMMGIIVLNIMIIHCLHQSSRVLRIEAPGSHGFKHIQLVICFLCSSERRSDAKAADGKE</sequence>
<dbReference type="GO" id="GO:0016020">
    <property type="term" value="C:membrane"/>
    <property type="evidence" value="ECO:0007669"/>
    <property type="project" value="UniProtKB-SubCell"/>
</dbReference>
<reference evidence="7 8" key="2">
    <citation type="submission" date="2018-11" db="EMBL/GenBank/DDBJ databases">
        <authorList>
            <consortium name="Pathogen Informatics"/>
        </authorList>
    </citation>
    <scope>NUCLEOTIDE SEQUENCE [LARGE SCALE GENOMIC DNA]</scope>
</reference>
<dbReference type="AlphaFoldDB" id="A0A183ELG8"/>
<dbReference type="InterPro" id="IPR017452">
    <property type="entry name" value="GPCR_Rhodpsn_7TM"/>
</dbReference>
<evidence type="ECO:0000256" key="1">
    <source>
        <dbReference type="ARBA" id="ARBA00004370"/>
    </source>
</evidence>
<evidence type="ECO:0000313" key="8">
    <source>
        <dbReference type="Proteomes" id="UP000271098"/>
    </source>
</evidence>
<comment type="subcellular location">
    <subcellularLocation>
        <location evidence="1">Membrane</location>
    </subcellularLocation>
</comment>
<accession>A0A183ELG8</accession>
<name>A0A183ELG8_9BILA</name>
<proteinExistence type="predicted"/>
<keyword evidence="3 5" id="KW-1133">Transmembrane helix</keyword>
<dbReference type="PROSITE" id="PS50262">
    <property type="entry name" value="G_PROTEIN_RECEP_F1_2"/>
    <property type="match status" value="1"/>
</dbReference>
<feature type="transmembrane region" description="Helical" evidence="5">
    <location>
        <begin position="38"/>
        <end position="57"/>
    </location>
</feature>
<dbReference type="EMBL" id="UYRT01093529">
    <property type="protein sequence ID" value="VDN38966.1"/>
    <property type="molecule type" value="Genomic_DNA"/>
</dbReference>
<dbReference type="OrthoDB" id="10011262at2759"/>
<gene>
    <name evidence="7" type="ORF">GPUH_LOCUS21809</name>
</gene>
<dbReference type="SUPFAM" id="SSF81321">
    <property type="entry name" value="Family A G protein-coupled receptor-like"/>
    <property type="match status" value="1"/>
</dbReference>
<keyword evidence="4 5" id="KW-0472">Membrane</keyword>
<keyword evidence="2 5" id="KW-0812">Transmembrane</keyword>
<evidence type="ECO:0000259" key="6">
    <source>
        <dbReference type="PROSITE" id="PS50262"/>
    </source>
</evidence>
<dbReference type="Gene3D" id="1.20.1070.10">
    <property type="entry name" value="Rhodopsin 7-helix transmembrane proteins"/>
    <property type="match status" value="1"/>
</dbReference>
<feature type="domain" description="G-protein coupled receptors family 1 profile" evidence="6">
    <location>
        <begin position="1"/>
        <end position="177"/>
    </location>
</feature>
<reference evidence="9" key="1">
    <citation type="submission" date="2016-06" db="UniProtKB">
        <authorList>
            <consortium name="WormBaseParasite"/>
        </authorList>
    </citation>
    <scope>IDENTIFICATION</scope>
</reference>
<dbReference type="WBParaSite" id="GPUH_0002183601-mRNA-1">
    <property type="protein sequence ID" value="GPUH_0002183601-mRNA-1"/>
    <property type="gene ID" value="GPUH_0002183601"/>
</dbReference>
<feature type="transmembrane region" description="Helical" evidence="5">
    <location>
        <begin position="112"/>
        <end position="134"/>
    </location>
</feature>
<evidence type="ECO:0000256" key="4">
    <source>
        <dbReference type="ARBA" id="ARBA00023136"/>
    </source>
</evidence>
<protein>
    <submittedName>
        <fullName evidence="9">G_PROTEIN_RECEP_F1_2 domain-containing protein</fullName>
    </submittedName>
</protein>
<evidence type="ECO:0000313" key="9">
    <source>
        <dbReference type="WBParaSite" id="GPUH_0002183601-mRNA-1"/>
    </source>
</evidence>
<evidence type="ECO:0000256" key="2">
    <source>
        <dbReference type="ARBA" id="ARBA00022692"/>
    </source>
</evidence>
<evidence type="ECO:0000256" key="3">
    <source>
        <dbReference type="ARBA" id="ARBA00022989"/>
    </source>
</evidence>
<dbReference type="PANTHER" id="PTHR46895:SF6">
    <property type="entry name" value="G-PROTEIN COUPLED RECEPTORS FAMILY 1 PROFILE DOMAIN-CONTAINING PROTEIN"/>
    <property type="match status" value="1"/>
</dbReference>
<keyword evidence="8" id="KW-1185">Reference proteome</keyword>
<evidence type="ECO:0000313" key="7">
    <source>
        <dbReference type="EMBL" id="VDN38966.1"/>
    </source>
</evidence>
<evidence type="ECO:0000256" key="5">
    <source>
        <dbReference type="SAM" id="Phobius"/>
    </source>
</evidence>
<organism evidence="9">
    <name type="scientific">Gongylonema pulchrum</name>
    <dbReference type="NCBI Taxonomy" id="637853"/>
    <lineage>
        <taxon>Eukaryota</taxon>
        <taxon>Metazoa</taxon>
        <taxon>Ecdysozoa</taxon>
        <taxon>Nematoda</taxon>
        <taxon>Chromadorea</taxon>
        <taxon>Rhabditida</taxon>
        <taxon>Spirurina</taxon>
        <taxon>Spiruromorpha</taxon>
        <taxon>Spiruroidea</taxon>
        <taxon>Gongylonematidae</taxon>
        <taxon>Gongylonema</taxon>
    </lineage>
</organism>
<dbReference type="PANTHER" id="PTHR46895">
    <property type="entry name" value="PROTEIN CBG20548-RELATED"/>
    <property type="match status" value="1"/>
</dbReference>